<dbReference type="InterPro" id="IPR050106">
    <property type="entry name" value="HistidinolP_aminotransfase"/>
</dbReference>
<dbReference type="InterPro" id="IPR001917">
    <property type="entry name" value="Aminotrans_II_pyridoxalP_BS"/>
</dbReference>
<keyword evidence="9" id="KW-0368">Histidine biosynthesis</keyword>
<gene>
    <name evidence="13" type="ORF">A3L02_03955</name>
</gene>
<dbReference type="GO" id="GO:0030170">
    <property type="term" value="F:pyridoxal phosphate binding"/>
    <property type="evidence" value="ECO:0007669"/>
    <property type="project" value="InterPro"/>
</dbReference>
<dbReference type="Proteomes" id="UP000197156">
    <property type="component" value="Chromosome"/>
</dbReference>
<dbReference type="Gene3D" id="3.40.640.10">
    <property type="entry name" value="Type I PLP-dependent aspartate aminotransferase-like (Major domain)"/>
    <property type="match status" value="1"/>
</dbReference>
<comment type="catalytic activity">
    <reaction evidence="10">
        <text>L-histidinol phosphate + 2-oxoglutarate = 3-(imidazol-4-yl)-2-oxopropyl phosphate + L-glutamate</text>
        <dbReference type="Rhea" id="RHEA:23744"/>
        <dbReference type="ChEBI" id="CHEBI:16810"/>
        <dbReference type="ChEBI" id="CHEBI:29985"/>
        <dbReference type="ChEBI" id="CHEBI:57766"/>
        <dbReference type="ChEBI" id="CHEBI:57980"/>
        <dbReference type="EC" id="2.6.1.9"/>
    </reaction>
</comment>
<evidence type="ECO:0000256" key="4">
    <source>
        <dbReference type="ARBA" id="ARBA00012748"/>
    </source>
</evidence>
<evidence type="ECO:0000256" key="2">
    <source>
        <dbReference type="ARBA" id="ARBA00005011"/>
    </source>
</evidence>
<evidence type="ECO:0000256" key="10">
    <source>
        <dbReference type="ARBA" id="ARBA00047481"/>
    </source>
</evidence>
<dbReference type="InterPro" id="IPR015424">
    <property type="entry name" value="PyrdxlP-dep_Trfase"/>
</dbReference>
<evidence type="ECO:0000256" key="8">
    <source>
        <dbReference type="ARBA" id="ARBA00022898"/>
    </source>
</evidence>
<protein>
    <recommendedName>
        <fullName evidence="4">histidinol-phosphate transaminase</fullName>
        <ecNumber evidence="4">2.6.1.9</ecNumber>
    </recommendedName>
</protein>
<reference evidence="13 14" key="1">
    <citation type="submission" date="2016-03" db="EMBL/GenBank/DDBJ databases">
        <title>Complete genome sequence of Thermococcus celer.</title>
        <authorList>
            <person name="Oger P.M."/>
        </authorList>
    </citation>
    <scope>NUCLEOTIDE SEQUENCE [LARGE SCALE GENOMIC DNA]</scope>
    <source>
        <strain evidence="13 14">Vu 13</strain>
    </source>
</reference>
<comment type="similarity">
    <text evidence="3">Belongs to the class-II pyridoxal-phosphate-dependent aminotransferase family. Histidinol-phosphate aminotransferase subfamily.</text>
</comment>
<comment type="cofactor">
    <cofactor evidence="1 11">
        <name>pyridoxal 5'-phosphate</name>
        <dbReference type="ChEBI" id="CHEBI:597326"/>
    </cofactor>
</comment>
<dbReference type="EMBL" id="CP014854">
    <property type="protein sequence ID" value="ASI98775.1"/>
    <property type="molecule type" value="Genomic_DNA"/>
</dbReference>
<feature type="domain" description="Aminotransferase class I/classII large" evidence="12">
    <location>
        <begin position="22"/>
        <end position="318"/>
    </location>
</feature>
<dbReference type="RefSeq" id="WP_088862732.1">
    <property type="nucleotide sequence ID" value="NZ_CP014854.1"/>
</dbReference>
<dbReference type="PANTHER" id="PTHR43643">
    <property type="entry name" value="HISTIDINOL-PHOSPHATE AMINOTRANSFERASE 2"/>
    <property type="match status" value="1"/>
</dbReference>
<evidence type="ECO:0000256" key="7">
    <source>
        <dbReference type="ARBA" id="ARBA00022679"/>
    </source>
</evidence>
<evidence type="ECO:0000259" key="12">
    <source>
        <dbReference type="Pfam" id="PF00155"/>
    </source>
</evidence>
<proteinExistence type="inferred from homology"/>
<keyword evidence="5 13" id="KW-0032">Aminotransferase</keyword>
<organism evidence="13 14">
    <name type="scientific">Thermococcus celer Vu 13 = JCM 8558</name>
    <dbReference type="NCBI Taxonomy" id="1293037"/>
    <lineage>
        <taxon>Archaea</taxon>
        <taxon>Methanobacteriati</taxon>
        <taxon>Methanobacteriota</taxon>
        <taxon>Thermococci</taxon>
        <taxon>Thermococcales</taxon>
        <taxon>Thermococcaceae</taxon>
        <taxon>Thermococcus</taxon>
    </lineage>
</organism>
<evidence type="ECO:0000313" key="13">
    <source>
        <dbReference type="EMBL" id="ASI98775.1"/>
    </source>
</evidence>
<dbReference type="GO" id="GO:0000105">
    <property type="term" value="P:L-histidine biosynthetic process"/>
    <property type="evidence" value="ECO:0007669"/>
    <property type="project" value="UniProtKB-KW"/>
</dbReference>
<evidence type="ECO:0000256" key="5">
    <source>
        <dbReference type="ARBA" id="ARBA00022576"/>
    </source>
</evidence>
<evidence type="ECO:0000256" key="6">
    <source>
        <dbReference type="ARBA" id="ARBA00022605"/>
    </source>
</evidence>
<evidence type="ECO:0000256" key="9">
    <source>
        <dbReference type="ARBA" id="ARBA00023102"/>
    </source>
</evidence>
<dbReference type="InterPro" id="IPR004839">
    <property type="entry name" value="Aminotransferase_I/II_large"/>
</dbReference>
<dbReference type="AlphaFoldDB" id="A0A218P1J8"/>
<dbReference type="Pfam" id="PF00155">
    <property type="entry name" value="Aminotran_1_2"/>
    <property type="match status" value="1"/>
</dbReference>
<evidence type="ECO:0000256" key="1">
    <source>
        <dbReference type="ARBA" id="ARBA00001933"/>
    </source>
</evidence>
<name>A0A218P1J8_THECE</name>
<accession>A0A218P1J8</accession>
<evidence type="ECO:0000313" key="14">
    <source>
        <dbReference type="Proteomes" id="UP000197156"/>
    </source>
</evidence>
<dbReference type="NCBIfam" id="NF006225">
    <property type="entry name" value="PRK08354.1"/>
    <property type="match status" value="1"/>
</dbReference>
<keyword evidence="7 13" id="KW-0808">Transferase</keyword>
<dbReference type="GO" id="GO:0004400">
    <property type="term" value="F:histidinol-phosphate transaminase activity"/>
    <property type="evidence" value="ECO:0007669"/>
    <property type="project" value="UniProtKB-EC"/>
</dbReference>
<evidence type="ECO:0000256" key="3">
    <source>
        <dbReference type="ARBA" id="ARBA00007970"/>
    </source>
</evidence>
<dbReference type="GeneID" id="33323882"/>
<dbReference type="InterPro" id="IPR015422">
    <property type="entry name" value="PyrdxlP-dep_Trfase_small"/>
</dbReference>
<comment type="pathway">
    <text evidence="2">Amino-acid biosynthesis; L-histidine biosynthesis; L-histidine from 5-phospho-alpha-D-ribose 1-diphosphate: step 7/9.</text>
</comment>
<dbReference type="InterPro" id="IPR015421">
    <property type="entry name" value="PyrdxlP-dep_Trfase_major"/>
</dbReference>
<dbReference type="OrthoDB" id="39225at2157"/>
<keyword evidence="14" id="KW-1185">Reference proteome</keyword>
<keyword evidence="6" id="KW-0028">Amino-acid biosynthesis</keyword>
<sequence>MLEPLRFSTYHGGAREEGLLDFSASLNPYEPEWLGEMFERAGEISNRYPYYESLERELEALVGEPLTVTAGITEALYLLGILTFARGGFKKAIIPRHTYGEYERVARLFGAEVVRGPNEPGELAGLVEDESVVFFCNPNNPDGRFYRVKELKPLLDAVEEENALLVLDEAFIDFVRRPESPEGDKIVKLRTFTKSYGLPGIRVGYVVGFKGAFRSVRMPWGIGSAGAAFLEFLLRDGFEHLRRTMPLIWREKERLERALGVGSDANFFVKRVGDAKRFVEAMKERGILVRDCGSFGLHEFVRFSVRKPEENEVLIEAFREVENVFEQERGNYRKSFR</sequence>
<dbReference type="CDD" id="cd00609">
    <property type="entry name" value="AAT_like"/>
    <property type="match status" value="1"/>
</dbReference>
<keyword evidence="8 11" id="KW-0663">Pyridoxal phosphate</keyword>
<dbReference type="PANTHER" id="PTHR43643:SF6">
    <property type="entry name" value="HISTIDINOL-PHOSPHATE AMINOTRANSFERASE"/>
    <property type="match status" value="1"/>
</dbReference>
<dbReference type="EC" id="2.6.1.9" evidence="4"/>
<dbReference type="Gene3D" id="3.90.1150.10">
    <property type="entry name" value="Aspartate Aminotransferase, domain 1"/>
    <property type="match status" value="1"/>
</dbReference>
<dbReference type="KEGG" id="tce:A3L02_03955"/>
<evidence type="ECO:0000256" key="11">
    <source>
        <dbReference type="RuleBase" id="RU003693"/>
    </source>
</evidence>
<dbReference type="PROSITE" id="PS00599">
    <property type="entry name" value="AA_TRANSFER_CLASS_2"/>
    <property type="match status" value="1"/>
</dbReference>
<dbReference type="SUPFAM" id="SSF53383">
    <property type="entry name" value="PLP-dependent transferases"/>
    <property type="match status" value="1"/>
</dbReference>